<proteinExistence type="inferred from homology"/>
<comment type="similarity">
    <text evidence="1">Belongs to the SWC5 family.</text>
</comment>
<dbReference type="OrthoDB" id="445677at2759"/>
<comment type="caution">
    <text evidence="5">The sequence shown here is derived from an EMBL/GenBank/DDBJ whole genome shotgun (WGS) entry which is preliminary data.</text>
</comment>
<dbReference type="InterPro" id="IPR027124">
    <property type="entry name" value="Swc5/CFDP1/2"/>
</dbReference>
<dbReference type="PROSITE" id="PS51279">
    <property type="entry name" value="BCNT_C"/>
    <property type="match status" value="1"/>
</dbReference>
<dbReference type="EMBL" id="NAJN01000792">
    <property type="protein sequence ID" value="TKA68712.1"/>
    <property type="molecule type" value="Genomic_DNA"/>
</dbReference>
<evidence type="ECO:0000256" key="3">
    <source>
        <dbReference type="SAM" id="MobiDB-lite"/>
    </source>
</evidence>
<feature type="compositionally biased region" description="Acidic residues" evidence="3">
    <location>
        <begin position="9"/>
        <end position="22"/>
    </location>
</feature>
<reference evidence="5 6" key="1">
    <citation type="submission" date="2017-03" db="EMBL/GenBank/DDBJ databases">
        <title>Genomes of endolithic fungi from Antarctica.</title>
        <authorList>
            <person name="Coleine C."/>
            <person name="Masonjones S."/>
            <person name="Stajich J.E."/>
        </authorList>
    </citation>
    <scope>NUCLEOTIDE SEQUENCE [LARGE SCALE GENOMIC DNA]</scope>
    <source>
        <strain evidence="5 6">CCFEE 5187</strain>
    </source>
</reference>
<feature type="region of interest" description="Disordered" evidence="3">
    <location>
        <begin position="212"/>
        <end position="263"/>
    </location>
</feature>
<dbReference type="PANTHER" id="PTHR48407">
    <property type="entry name" value="CRANIOFACIAL DEVELOPMENT PROTEIN 1"/>
    <property type="match status" value="1"/>
</dbReference>
<keyword evidence="6" id="KW-1185">Reference proteome</keyword>
<dbReference type="GO" id="GO:0000812">
    <property type="term" value="C:Swr1 complex"/>
    <property type="evidence" value="ECO:0007669"/>
    <property type="project" value="TreeGrafter"/>
</dbReference>
<gene>
    <name evidence="5" type="ORF">B0A49_03245</name>
</gene>
<protein>
    <recommendedName>
        <fullName evidence="2">SWR1-complex protein 5</fullName>
    </recommendedName>
</protein>
<evidence type="ECO:0000259" key="4">
    <source>
        <dbReference type="PROSITE" id="PS51279"/>
    </source>
</evidence>
<evidence type="ECO:0000313" key="6">
    <source>
        <dbReference type="Proteomes" id="UP000308768"/>
    </source>
</evidence>
<dbReference type="AlphaFoldDB" id="A0A4U0WY30"/>
<feature type="region of interest" description="Disordered" evidence="3">
    <location>
        <begin position="143"/>
        <end position="169"/>
    </location>
</feature>
<dbReference type="PANTHER" id="PTHR48407:SF1">
    <property type="entry name" value="CRANIOFACIAL DEVELOPMENT PROTEIN 1"/>
    <property type="match status" value="1"/>
</dbReference>
<feature type="compositionally biased region" description="Low complexity" evidence="3">
    <location>
        <begin position="23"/>
        <end position="36"/>
    </location>
</feature>
<sequence length="345" mass="38357">MADIAPPLLEEDYDSAADDDFDPTTAEAPASDASSSVEDDDEGAAKPIKSIKKRKARDDEVDFDSGDEVTIQESRRKKRRKDDDDDDIGGERGMVKTRAQRRVEQEARKEYATTDNEGVTIDVDALWQSMNSVPLRPVMVQSAAAAETPEQGLHASDDNVSTTATAAPTNGIDTTAVDEVITIKRTYDFAGQTHTEEKRVPRNSAEARLYLSNQSKDEDDLVGDSGPSDSTATKKPPLRRPLRRVSQFEPNPAGEVRGLPAEKQRINWKAKNQLAEQNMAAQKAQKLTTVQKSALDWAQHVDQEVLQEELDKAGRAKGSYLHQREFLNQVELRREEAAREARQQQ</sequence>
<organism evidence="5 6">
    <name type="scientific">Cryomyces minteri</name>
    <dbReference type="NCBI Taxonomy" id="331657"/>
    <lineage>
        <taxon>Eukaryota</taxon>
        <taxon>Fungi</taxon>
        <taxon>Dikarya</taxon>
        <taxon>Ascomycota</taxon>
        <taxon>Pezizomycotina</taxon>
        <taxon>Dothideomycetes</taxon>
        <taxon>Dothideomycetes incertae sedis</taxon>
        <taxon>Cryomyces</taxon>
    </lineage>
</organism>
<dbReference type="InterPro" id="IPR011421">
    <property type="entry name" value="BCNT-C"/>
</dbReference>
<dbReference type="Pfam" id="PF07572">
    <property type="entry name" value="BCNT"/>
    <property type="match status" value="1"/>
</dbReference>
<feature type="compositionally biased region" description="Basic and acidic residues" evidence="3">
    <location>
        <begin position="101"/>
        <end position="110"/>
    </location>
</feature>
<dbReference type="Proteomes" id="UP000308768">
    <property type="component" value="Unassembled WGS sequence"/>
</dbReference>
<accession>A0A4U0WY30</accession>
<feature type="region of interest" description="Disordered" evidence="3">
    <location>
        <begin position="1"/>
        <end position="110"/>
    </location>
</feature>
<feature type="compositionally biased region" description="Polar residues" evidence="3">
    <location>
        <begin position="158"/>
        <end position="169"/>
    </location>
</feature>
<dbReference type="STRING" id="331657.A0A4U0WY30"/>
<evidence type="ECO:0000256" key="1">
    <source>
        <dbReference type="ARBA" id="ARBA00010465"/>
    </source>
</evidence>
<feature type="domain" description="BCNT-C" evidence="4">
    <location>
        <begin position="270"/>
        <end position="345"/>
    </location>
</feature>
<name>A0A4U0WY30_9PEZI</name>
<evidence type="ECO:0000313" key="5">
    <source>
        <dbReference type="EMBL" id="TKA68712.1"/>
    </source>
</evidence>
<evidence type="ECO:0000256" key="2">
    <source>
        <dbReference type="ARBA" id="ARBA00019138"/>
    </source>
</evidence>